<name>A0A0H5Q5P6_9ZZZZ</name>
<evidence type="ECO:0000313" key="1">
    <source>
        <dbReference type="EMBL" id="CRY97341.1"/>
    </source>
</evidence>
<proteinExistence type="predicted"/>
<organism evidence="1">
    <name type="scientific">uncultured prokaryote</name>
    <dbReference type="NCBI Taxonomy" id="198431"/>
    <lineage>
        <taxon>unclassified sequences</taxon>
        <taxon>environmental samples</taxon>
    </lineage>
</organism>
<dbReference type="EMBL" id="LN854036">
    <property type="protein sequence ID" value="CRY97341.1"/>
    <property type="molecule type" value="Genomic_DNA"/>
</dbReference>
<reference evidence="1" key="2">
    <citation type="submission" date="2015-07" db="EMBL/GenBank/DDBJ databases">
        <title>Plasmids, circular viruses and viroids from rat gut.</title>
        <authorList>
            <person name="Jorgensen T.J."/>
            <person name="Hansen M.A."/>
            <person name="Xu Z."/>
            <person name="Tabak M.A."/>
            <person name="Sorensen S.J."/>
            <person name="Hansen L.H."/>
        </authorList>
    </citation>
    <scope>NUCLEOTIDE SEQUENCE</scope>
    <source>
        <strain evidence="1">RGFK1499</strain>
    </source>
</reference>
<protein>
    <submittedName>
        <fullName evidence="1">Uncharacterized protein</fullName>
    </submittedName>
</protein>
<dbReference type="AlphaFoldDB" id="A0A0H5Q5P6"/>
<sequence>MPITRVQVVAPTSTGDPADDATNTLYFNTGALDAPTGADLVAGIKAFYEEIPMSGYQALNGVWYVKCYNAQAAKPNYPYFEDSFQLTRGVSANWLPPQLSIVLSYFNTTETTVPRARRRGRCYLPWLAAGYLDTQGRVSTTTRDAIWDGVDAMNTAVADSGIHVIYSGVRDEFSFIDEYRLDNSVDVIRRRKTPATLTWTHPFPTP</sequence>
<reference evidence="1" key="1">
    <citation type="submission" date="2015-06" db="EMBL/GenBank/DDBJ databases">
        <authorList>
            <person name="Joergensen T."/>
        </authorList>
    </citation>
    <scope>NUCLEOTIDE SEQUENCE</scope>
    <source>
        <strain evidence="1">RGFK1499</strain>
    </source>
</reference>
<accession>A0A0H5Q5P6</accession>